<dbReference type="EMBL" id="JAUDFV010000154">
    <property type="protein sequence ID" value="KAL2716152.1"/>
    <property type="molecule type" value="Genomic_DNA"/>
</dbReference>
<reference evidence="1 2" key="1">
    <citation type="journal article" date="2024" name="Ann. Entomol. Soc. Am.">
        <title>Genomic analyses of the southern and eastern yellowjacket wasps (Hymenoptera: Vespidae) reveal evolutionary signatures of social life.</title>
        <authorList>
            <person name="Catto M.A."/>
            <person name="Caine P.B."/>
            <person name="Orr S.E."/>
            <person name="Hunt B.G."/>
            <person name="Goodisman M.A.D."/>
        </authorList>
    </citation>
    <scope>NUCLEOTIDE SEQUENCE [LARGE SCALE GENOMIC DNA]</scope>
    <source>
        <strain evidence="1">233</strain>
        <tissue evidence="1">Head and thorax</tissue>
    </source>
</reference>
<sequence>MQVASESGSFYEWIMDIRDGNVNRFSYRKARTNEKGRSNEKSRNPLGYLYGGSATPTIPDGRACGKVDYHFSYLWMVTVLLRHTTTSFMDFSLCDFRVTFGSPKTMSQITRTLLYRTTCLGHIRSMTQQDQRGGSRGISISPEPLALALPINEAD</sequence>
<evidence type="ECO:0000313" key="1">
    <source>
        <dbReference type="EMBL" id="KAL2716152.1"/>
    </source>
</evidence>
<dbReference type="AlphaFoldDB" id="A0ABD2A752"/>
<comment type="caution">
    <text evidence="1">The sequence shown here is derived from an EMBL/GenBank/DDBJ whole genome shotgun (WGS) entry which is preliminary data.</text>
</comment>
<name>A0ABD2A752_VESSQ</name>
<organism evidence="1 2">
    <name type="scientific">Vespula squamosa</name>
    <name type="common">Southern yellow jacket</name>
    <name type="synonym">Wasp</name>
    <dbReference type="NCBI Taxonomy" id="30214"/>
    <lineage>
        <taxon>Eukaryota</taxon>
        <taxon>Metazoa</taxon>
        <taxon>Ecdysozoa</taxon>
        <taxon>Arthropoda</taxon>
        <taxon>Hexapoda</taxon>
        <taxon>Insecta</taxon>
        <taxon>Pterygota</taxon>
        <taxon>Neoptera</taxon>
        <taxon>Endopterygota</taxon>
        <taxon>Hymenoptera</taxon>
        <taxon>Apocrita</taxon>
        <taxon>Aculeata</taxon>
        <taxon>Vespoidea</taxon>
        <taxon>Vespidae</taxon>
        <taxon>Vespinae</taxon>
        <taxon>Vespula</taxon>
    </lineage>
</organism>
<accession>A0ABD2A752</accession>
<evidence type="ECO:0000313" key="2">
    <source>
        <dbReference type="Proteomes" id="UP001607302"/>
    </source>
</evidence>
<dbReference type="Proteomes" id="UP001607302">
    <property type="component" value="Unassembled WGS sequence"/>
</dbReference>
<proteinExistence type="predicted"/>
<gene>
    <name evidence="1" type="ORF">V1478_013828</name>
</gene>
<protein>
    <submittedName>
        <fullName evidence="1">Uncharacterized protein</fullName>
    </submittedName>
</protein>
<keyword evidence="2" id="KW-1185">Reference proteome</keyword>